<evidence type="ECO:0000256" key="5">
    <source>
        <dbReference type="ARBA" id="ARBA00022771"/>
    </source>
</evidence>
<sequence length="476" mass="53558">MAESMDEGPSDPRPPLQQDLTCSVCRGIFNDPLVLPCTHSFCRECLRKSTRFNGEQCPLCREKFTTSQAIPNRVLSQVCQSFALYPPQGSVPGPGSEAGCNLHLKPLLLYCEKDEQPLCVDCVALHNTHKLWPLTEAVSICKRELEFKVQILELKVDSYKKLTESLDSTVESIRNQAQEAERQIHQEVQRLRDALLTEERLRLEALAAEEAQKIAALQELSGTIRQDVAGLRKLVESVKRETGNEDVPLLQNFQDLKRKAQWTLEDRRHPDDSLLNMGKHVGALSFKIWTSLQEHVKCSPVVFDPNTSSPWLSVSADLTTIKESPERLVTPDNPERFDPCAFVLGAEGYTSGKHRWDVIVGDSPSWIVGVCKESVARKKKFTLSPSRGVWCVGLSKGVCTAFTNERTALQVQRWPERIRVKLNMERGEVSFWDGESSNHLVTLTHHFNEKIFPFFGPGLHDTPMILAPAKITVHAS</sequence>
<keyword evidence="3" id="KW-0963">Cytoplasm</keyword>
<evidence type="ECO:0000256" key="7">
    <source>
        <dbReference type="PROSITE-ProRule" id="PRU00024"/>
    </source>
</evidence>
<dbReference type="PROSITE" id="PS50188">
    <property type="entry name" value="B302_SPRY"/>
    <property type="match status" value="1"/>
</dbReference>
<dbReference type="Proteomes" id="UP000324091">
    <property type="component" value="Chromosome 10"/>
</dbReference>
<reference evidence="12 13" key="1">
    <citation type="submission" date="2019-04" db="EMBL/GenBank/DDBJ databases">
        <title>Chromosome genome assembly for Takifugu flavidus.</title>
        <authorList>
            <person name="Xiao S."/>
        </authorList>
    </citation>
    <scope>NUCLEOTIDE SEQUENCE [LARGE SCALE GENOMIC DNA]</scope>
    <source>
        <strain evidence="12">HTHZ2018</strain>
        <tissue evidence="12">Muscle</tissue>
    </source>
</reference>
<evidence type="ECO:0000259" key="11">
    <source>
        <dbReference type="PROSITE" id="PS50188"/>
    </source>
</evidence>
<gene>
    <name evidence="12" type="ORF">D4764_10G0000030</name>
</gene>
<dbReference type="SMART" id="SM00449">
    <property type="entry name" value="SPRY"/>
    <property type="match status" value="1"/>
</dbReference>
<dbReference type="Gene3D" id="3.30.40.10">
    <property type="entry name" value="Zinc/RING finger domain, C3HC4 (zinc finger)"/>
    <property type="match status" value="1"/>
</dbReference>
<dbReference type="PROSITE" id="PS50089">
    <property type="entry name" value="ZF_RING_2"/>
    <property type="match status" value="1"/>
</dbReference>
<dbReference type="SUPFAM" id="SSF57845">
    <property type="entry name" value="B-box zinc-binding domain"/>
    <property type="match status" value="1"/>
</dbReference>
<comment type="subcellular location">
    <subcellularLocation>
        <location evidence="1">Cytoplasm</location>
    </subcellularLocation>
</comment>
<evidence type="ECO:0000256" key="1">
    <source>
        <dbReference type="ARBA" id="ARBA00004496"/>
    </source>
</evidence>
<dbReference type="GO" id="GO:0005737">
    <property type="term" value="C:cytoplasm"/>
    <property type="evidence" value="ECO:0007669"/>
    <property type="project" value="UniProtKB-SubCell"/>
</dbReference>
<dbReference type="InterPro" id="IPR001841">
    <property type="entry name" value="Znf_RING"/>
</dbReference>
<evidence type="ECO:0000259" key="9">
    <source>
        <dbReference type="PROSITE" id="PS50089"/>
    </source>
</evidence>
<dbReference type="EMBL" id="RHFK02000002">
    <property type="protein sequence ID" value="TWW78973.1"/>
    <property type="molecule type" value="Genomic_DNA"/>
</dbReference>
<accession>A0A5C6PHH7</accession>
<feature type="domain" description="B30.2/SPRY" evidence="11">
    <location>
        <begin position="281"/>
        <end position="473"/>
    </location>
</feature>
<feature type="coiled-coil region" evidence="8">
    <location>
        <begin position="142"/>
        <end position="220"/>
    </location>
</feature>
<dbReference type="Gene3D" id="3.30.160.60">
    <property type="entry name" value="Classic Zinc Finger"/>
    <property type="match status" value="1"/>
</dbReference>
<dbReference type="SUPFAM" id="SSF49899">
    <property type="entry name" value="Concanavalin A-like lectins/glucanases"/>
    <property type="match status" value="1"/>
</dbReference>
<proteinExistence type="inferred from homology"/>
<feature type="domain" description="B box-type" evidence="10">
    <location>
        <begin position="95"/>
        <end position="134"/>
    </location>
</feature>
<dbReference type="SMART" id="SM00336">
    <property type="entry name" value="BBOX"/>
    <property type="match status" value="1"/>
</dbReference>
<dbReference type="AlphaFoldDB" id="A0A5C6PHH7"/>
<dbReference type="InterPro" id="IPR000315">
    <property type="entry name" value="Znf_B-box"/>
</dbReference>
<keyword evidence="6" id="KW-0862">Zinc</keyword>
<comment type="caution">
    <text evidence="12">The sequence shown here is derived from an EMBL/GenBank/DDBJ whole genome shotgun (WGS) entry which is preliminary data.</text>
</comment>
<keyword evidence="8" id="KW-0175">Coiled coil</keyword>
<evidence type="ECO:0000256" key="4">
    <source>
        <dbReference type="ARBA" id="ARBA00022723"/>
    </source>
</evidence>
<dbReference type="PROSITE" id="PS50119">
    <property type="entry name" value="ZF_BBOX"/>
    <property type="match status" value="1"/>
</dbReference>
<dbReference type="InterPro" id="IPR013320">
    <property type="entry name" value="ConA-like_dom_sf"/>
</dbReference>
<evidence type="ECO:0000313" key="13">
    <source>
        <dbReference type="Proteomes" id="UP000324091"/>
    </source>
</evidence>
<dbReference type="SUPFAM" id="SSF57850">
    <property type="entry name" value="RING/U-box"/>
    <property type="match status" value="1"/>
</dbReference>
<dbReference type="Gene3D" id="2.60.120.920">
    <property type="match status" value="1"/>
</dbReference>
<keyword evidence="13" id="KW-1185">Reference proteome</keyword>
<dbReference type="PRINTS" id="PR01407">
    <property type="entry name" value="BUTYPHLNCDUF"/>
</dbReference>
<dbReference type="InterPro" id="IPR017907">
    <property type="entry name" value="Znf_RING_CS"/>
</dbReference>
<dbReference type="InterPro" id="IPR018957">
    <property type="entry name" value="Znf_C3HC4_RING-type"/>
</dbReference>
<keyword evidence="4" id="KW-0479">Metal-binding</keyword>
<dbReference type="SMART" id="SM00589">
    <property type="entry name" value="PRY"/>
    <property type="match status" value="1"/>
</dbReference>
<protein>
    <submittedName>
        <fullName evidence="12">Zinc-binding protein A33</fullName>
    </submittedName>
</protein>
<evidence type="ECO:0000256" key="6">
    <source>
        <dbReference type="ARBA" id="ARBA00022833"/>
    </source>
</evidence>
<feature type="domain" description="RING-type" evidence="9">
    <location>
        <begin position="22"/>
        <end position="61"/>
    </location>
</feature>
<dbReference type="InterPro" id="IPR001870">
    <property type="entry name" value="B30.2/SPRY"/>
</dbReference>
<dbReference type="InterPro" id="IPR043136">
    <property type="entry name" value="B30.2/SPRY_sf"/>
</dbReference>
<dbReference type="Pfam" id="PF00643">
    <property type="entry name" value="zf-B_box"/>
    <property type="match status" value="1"/>
</dbReference>
<evidence type="ECO:0000256" key="2">
    <source>
        <dbReference type="ARBA" id="ARBA00008518"/>
    </source>
</evidence>
<keyword evidence="5 7" id="KW-0863">Zinc-finger</keyword>
<dbReference type="InterPro" id="IPR013083">
    <property type="entry name" value="Znf_RING/FYVE/PHD"/>
</dbReference>
<dbReference type="Pfam" id="PF00097">
    <property type="entry name" value="zf-C3HC4"/>
    <property type="match status" value="1"/>
</dbReference>
<dbReference type="GO" id="GO:0008270">
    <property type="term" value="F:zinc ion binding"/>
    <property type="evidence" value="ECO:0007669"/>
    <property type="project" value="UniProtKB-KW"/>
</dbReference>
<evidence type="ECO:0000259" key="10">
    <source>
        <dbReference type="PROSITE" id="PS50119"/>
    </source>
</evidence>
<organism evidence="12 13">
    <name type="scientific">Takifugu flavidus</name>
    <name type="common">sansaifugu</name>
    <dbReference type="NCBI Taxonomy" id="433684"/>
    <lineage>
        <taxon>Eukaryota</taxon>
        <taxon>Metazoa</taxon>
        <taxon>Chordata</taxon>
        <taxon>Craniata</taxon>
        <taxon>Vertebrata</taxon>
        <taxon>Euteleostomi</taxon>
        <taxon>Actinopterygii</taxon>
        <taxon>Neopterygii</taxon>
        <taxon>Teleostei</taxon>
        <taxon>Neoteleostei</taxon>
        <taxon>Acanthomorphata</taxon>
        <taxon>Eupercaria</taxon>
        <taxon>Tetraodontiformes</taxon>
        <taxon>Tetradontoidea</taxon>
        <taxon>Tetraodontidae</taxon>
        <taxon>Takifugu</taxon>
    </lineage>
</organism>
<dbReference type="InterPro" id="IPR003879">
    <property type="entry name" value="Butyrophylin_SPRY"/>
</dbReference>
<dbReference type="PANTHER" id="PTHR24103">
    <property type="entry name" value="E3 UBIQUITIN-PROTEIN LIGASE TRIM"/>
    <property type="match status" value="1"/>
</dbReference>
<name>A0A5C6PHH7_9TELE</name>
<dbReference type="Pfam" id="PF13765">
    <property type="entry name" value="PRY"/>
    <property type="match status" value="1"/>
</dbReference>
<dbReference type="CDD" id="cd12893">
    <property type="entry name" value="SPRY_PRY_TRIM35"/>
    <property type="match status" value="1"/>
</dbReference>
<dbReference type="InterPro" id="IPR050143">
    <property type="entry name" value="TRIM/RBCC"/>
</dbReference>
<dbReference type="FunFam" id="2.60.120.920:FF:000004">
    <property type="entry name" value="Butyrophilin subfamily 1 member A1"/>
    <property type="match status" value="1"/>
</dbReference>
<dbReference type="PROSITE" id="PS00518">
    <property type="entry name" value="ZF_RING_1"/>
    <property type="match status" value="1"/>
</dbReference>
<evidence type="ECO:0000313" key="12">
    <source>
        <dbReference type="EMBL" id="TWW78973.1"/>
    </source>
</evidence>
<dbReference type="Pfam" id="PF00622">
    <property type="entry name" value="SPRY"/>
    <property type="match status" value="1"/>
</dbReference>
<dbReference type="InterPro" id="IPR003877">
    <property type="entry name" value="SPRY_dom"/>
</dbReference>
<evidence type="ECO:0000256" key="3">
    <source>
        <dbReference type="ARBA" id="ARBA00022490"/>
    </source>
</evidence>
<dbReference type="SMART" id="SM00184">
    <property type="entry name" value="RING"/>
    <property type="match status" value="1"/>
</dbReference>
<evidence type="ECO:0000256" key="8">
    <source>
        <dbReference type="SAM" id="Coils"/>
    </source>
</evidence>
<dbReference type="InterPro" id="IPR006574">
    <property type="entry name" value="PRY"/>
</dbReference>
<comment type="similarity">
    <text evidence="2">Belongs to the TRIM/RBCC family.</text>
</comment>